<dbReference type="EMBL" id="AMZN01000055">
    <property type="protein sequence ID" value="ELR70149.1"/>
    <property type="molecule type" value="Genomic_DNA"/>
</dbReference>
<proteinExistence type="predicted"/>
<accession>L8JRN7</accession>
<dbReference type="Pfam" id="PF08808">
    <property type="entry name" value="RES"/>
    <property type="match status" value="1"/>
</dbReference>
<organism evidence="2 3">
    <name type="scientific">Fulvivirga imtechensis AK7</name>
    <dbReference type="NCBI Taxonomy" id="1237149"/>
    <lineage>
        <taxon>Bacteria</taxon>
        <taxon>Pseudomonadati</taxon>
        <taxon>Bacteroidota</taxon>
        <taxon>Cytophagia</taxon>
        <taxon>Cytophagales</taxon>
        <taxon>Fulvivirgaceae</taxon>
        <taxon>Fulvivirga</taxon>
    </lineage>
</organism>
<gene>
    <name evidence="2" type="ORF">C900_03834</name>
</gene>
<dbReference type="Proteomes" id="UP000011135">
    <property type="component" value="Unassembled WGS sequence"/>
</dbReference>
<comment type="caution">
    <text evidence="2">The sequence shown here is derived from an EMBL/GenBank/DDBJ whole genome shotgun (WGS) entry which is preliminary data.</text>
</comment>
<evidence type="ECO:0000259" key="1">
    <source>
        <dbReference type="SMART" id="SM00953"/>
    </source>
</evidence>
<sequence>MVPGRWNFKGHRILYTAENSSLALLEYLAHTEGLTRRLPYQLITIETPEDKIQTITLKQLLVKWKEDVVKTREIGTKWLTSGNSLLLKVPSVINEDNSNFLVNPEHPRFQEVKVISMKEITFDKRLW</sequence>
<dbReference type="eggNOG" id="COG5654">
    <property type="taxonomic scope" value="Bacteria"/>
</dbReference>
<reference evidence="2 3" key="1">
    <citation type="submission" date="2012-12" db="EMBL/GenBank/DDBJ databases">
        <title>Genome assembly of Fulvivirga imtechensis AK7.</title>
        <authorList>
            <person name="Nupur N."/>
            <person name="Khatri I."/>
            <person name="Kumar R."/>
            <person name="Subramanian S."/>
            <person name="Pinnaka A."/>
        </authorList>
    </citation>
    <scope>NUCLEOTIDE SEQUENCE [LARGE SCALE GENOMIC DNA]</scope>
    <source>
        <strain evidence="2 3">AK7</strain>
    </source>
</reference>
<feature type="domain" description="RES" evidence="1">
    <location>
        <begin position="3"/>
        <end position="116"/>
    </location>
</feature>
<dbReference type="InterPro" id="IPR014914">
    <property type="entry name" value="RES_dom"/>
</dbReference>
<evidence type="ECO:0000313" key="3">
    <source>
        <dbReference type="Proteomes" id="UP000011135"/>
    </source>
</evidence>
<dbReference type="AlphaFoldDB" id="L8JRN7"/>
<keyword evidence="3" id="KW-1185">Reference proteome</keyword>
<dbReference type="STRING" id="1237149.C900_03834"/>
<name>L8JRN7_9BACT</name>
<evidence type="ECO:0000313" key="2">
    <source>
        <dbReference type="EMBL" id="ELR70149.1"/>
    </source>
</evidence>
<dbReference type="SMART" id="SM00953">
    <property type="entry name" value="RES"/>
    <property type="match status" value="1"/>
</dbReference>
<protein>
    <recommendedName>
        <fullName evidence="1">RES domain-containing protein</fullName>
    </recommendedName>
</protein>